<proteinExistence type="predicted"/>
<feature type="transmembrane region" description="Helical" evidence="1">
    <location>
        <begin position="54"/>
        <end position="76"/>
    </location>
</feature>
<organism evidence="2 3">
    <name type="scientific">Telluria aromaticivorans</name>
    <dbReference type="NCBI Taxonomy" id="2725995"/>
    <lineage>
        <taxon>Bacteria</taxon>
        <taxon>Pseudomonadati</taxon>
        <taxon>Pseudomonadota</taxon>
        <taxon>Betaproteobacteria</taxon>
        <taxon>Burkholderiales</taxon>
        <taxon>Oxalobacteraceae</taxon>
        <taxon>Telluria group</taxon>
        <taxon>Telluria</taxon>
    </lineage>
</organism>
<dbReference type="Proteomes" id="UP000533905">
    <property type="component" value="Unassembled WGS sequence"/>
</dbReference>
<name>A0A7Y2JZI1_9BURK</name>
<dbReference type="AlphaFoldDB" id="A0A7Y2JZI1"/>
<dbReference type="EMBL" id="JABAIV010000004">
    <property type="protein sequence ID" value="NNG23842.1"/>
    <property type="molecule type" value="Genomic_DNA"/>
</dbReference>
<keyword evidence="3" id="KW-1185">Reference proteome</keyword>
<reference evidence="2 3" key="1">
    <citation type="submission" date="2020-04" db="EMBL/GenBank/DDBJ databases">
        <title>Massilia sp. nov., a cold adapted bacteria isolated from Arctic soil.</title>
        <authorList>
            <person name="Son J."/>
            <person name="Ka J.-O."/>
        </authorList>
    </citation>
    <scope>NUCLEOTIDE SEQUENCE [LARGE SCALE GENOMIC DNA]</scope>
    <source>
        <strain evidence="2 3">ML15P13</strain>
    </source>
</reference>
<keyword evidence="1" id="KW-0472">Membrane</keyword>
<feature type="transmembrane region" description="Helical" evidence="1">
    <location>
        <begin position="88"/>
        <end position="108"/>
    </location>
</feature>
<gene>
    <name evidence="2" type="ORF">HGB41_12645</name>
</gene>
<evidence type="ECO:0000256" key="1">
    <source>
        <dbReference type="SAM" id="Phobius"/>
    </source>
</evidence>
<accession>A0A7Y2JZI1</accession>
<feature type="transmembrane region" description="Helical" evidence="1">
    <location>
        <begin position="12"/>
        <end position="34"/>
    </location>
</feature>
<evidence type="ECO:0000313" key="3">
    <source>
        <dbReference type="Proteomes" id="UP000533905"/>
    </source>
</evidence>
<protein>
    <submittedName>
        <fullName evidence="2">Uncharacterized protein</fullName>
    </submittedName>
</protein>
<keyword evidence="1" id="KW-0812">Transmembrane</keyword>
<evidence type="ECO:0000313" key="2">
    <source>
        <dbReference type="EMBL" id="NNG23842.1"/>
    </source>
</evidence>
<keyword evidence="1" id="KW-1133">Transmembrane helix</keyword>
<comment type="caution">
    <text evidence="2">The sequence shown here is derived from an EMBL/GenBank/DDBJ whole genome shotgun (WGS) entry which is preliminary data.</text>
</comment>
<dbReference type="RefSeq" id="WP_171084904.1">
    <property type="nucleotide sequence ID" value="NZ_JABAIV010000004.1"/>
</dbReference>
<sequence>MSTHTKLVIANVLMTIGAIPLVFFVVWLIGILTWTPKHGAIIPIMDPIGMIGPFIMGFIITAAVAGTSAAWSWDLVRANPQNRSRVALVLRLTTVATLISPFAVLFLSRFF</sequence>